<keyword evidence="1" id="KW-0812">Transmembrane</keyword>
<dbReference type="STRING" id="649639.Bcell_4285"/>
<dbReference type="KEGG" id="bco:Bcell_4285"/>
<keyword evidence="1" id="KW-0472">Membrane</keyword>
<evidence type="ECO:0000313" key="3">
    <source>
        <dbReference type="Proteomes" id="UP000001401"/>
    </source>
</evidence>
<accession>E6TZU6</accession>
<dbReference type="HOGENOM" id="CLU_2434667_0_0_9"/>
<name>E6TZU6_EVAC2</name>
<organism evidence="2 3">
    <name type="scientific">Evansella cellulosilytica (strain ATCC 21833 / DSM 2522 / FERM P-1141 / JCM 9156 / N-4)</name>
    <name type="common">Bacillus cellulosilyticus</name>
    <dbReference type="NCBI Taxonomy" id="649639"/>
    <lineage>
        <taxon>Bacteria</taxon>
        <taxon>Bacillati</taxon>
        <taxon>Bacillota</taxon>
        <taxon>Bacilli</taxon>
        <taxon>Bacillales</taxon>
        <taxon>Bacillaceae</taxon>
        <taxon>Evansella</taxon>
    </lineage>
</organism>
<proteinExistence type="predicted"/>
<evidence type="ECO:0000313" key="2">
    <source>
        <dbReference type="EMBL" id="ADU32512.1"/>
    </source>
</evidence>
<sequence length="90" mass="10672">MLFNGLSDTFLENFALIYGLICILISSIYLVNLHFYSKLVYTNPSQFSADRLTKDIKRILLKKYGDKMNYTHSHLFINDPLIYKRLQRTF</sequence>
<feature type="transmembrane region" description="Helical" evidence="1">
    <location>
        <begin position="15"/>
        <end position="36"/>
    </location>
</feature>
<dbReference type="AlphaFoldDB" id="E6TZU6"/>
<evidence type="ECO:0000256" key="1">
    <source>
        <dbReference type="SAM" id="Phobius"/>
    </source>
</evidence>
<gene>
    <name evidence="2" type="ordered locus">Bcell_4285</name>
</gene>
<protein>
    <submittedName>
        <fullName evidence="2">Uncharacterized protein</fullName>
    </submittedName>
</protein>
<dbReference type="Proteomes" id="UP000001401">
    <property type="component" value="Chromosome"/>
</dbReference>
<keyword evidence="3" id="KW-1185">Reference proteome</keyword>
<reference evidence="2" key="1">
    <citation type="submission" date="2010-12" db="EMBL/GenBank/DDBJ databases">
        <title>Complete sequence of Bacillus cellulosilyticus DSM 2522.</title>
        <authorList>
            <consortium name="US DOE Joint Genome Institute"/>
            <person name="Lucas S."/>
            <person name="Copeland A."/>
            <person name="Lapidus A."/>
            <person name="Cheng J.-F."/>
            <person name="Bruce D."/>
            <person name="Goodwin L."/>
            <person name="Pitluck S."/>
            <person name="Chertkov O."/>
            <person name="Detter J.C."/>
            <person name="Han C."/>
            <person name="Tapia R."/>
            <person name="Land M."/>
            <person name="Hauser L."/>
            <person name="Jeffries C."/>
            <person name="Kyrpides N."/>
            <person name="Ivanova N."/>
            <person name="Mikhailova N."/>
            <person name="Brumm P."/>
            <person name="Mead D."/>
            <person name="Woyke T."/>
        </authorList>
    </citation>
    <scope>NUCLEOTIDE SEQUENCE [LARGE SCALE GENOMIC DNA]</scope>
    <source>
        <strain evidence="2">DSM 2522</strain>
    </source>
</reference>
<dbReference type="EMBL" id="CP002394">
    <property type="protein sequence ID" value="ADU32512.1"/>
    <property type="molecule type" value="Genomic_DNA"/>
</dbReference>
<keyword evidence="1" id="KW-1133">Transmembrane helix</keyword>